<dbReference type="GO" id="GO:0006412">
    <property type="term" value="P:translation"/>
    <property type="evidence" value="ECO:0007669"/>
    <property type="project" value="UniProtKB-UniRule"/>
</dbReference>
<sequence length="195" mass="21618">MTRRFDRVSVLPIRITGDPVLHTPAAPVVTFDDELRTLVADMFETMDAAPGVGLAGPQVGVPLRLFVYSYEHDPDGPQRGVAINPTLWITPTPVGEADEDAESEGCLSVPGERFPLRRSPRARLEAVDLDGKPFTLDARGWFARILQHETDHLDGVLYVDRLDFLHQRRAKKAISGNRWGRPGNSWTPGVDDLEA</sequence>
<organism evidence="8 9">
    <name type="scientific">Amnibacterium setariae</name>
    <dbReference type="NCBI Taxonomy" id="2306585"/>
    <lineage>
        <taxon>Bacteria</taxon>
        <taxon>Bacillati</taxon>
        <taxon>Actinomycetota</taxon>
        <taxon>Actinomycetes</taxon>
        <taxon>Micrococcales</taxon>
        <taxon>Microbacteriaceae</taxon>
        <taxon>Amnibacterium</taxon>
    </lineage>
</organism>
<comment type="cofactor">
    <cofactor evidence="6">
        <name>Fe(2+)</name>
        <dbReference type="ChEBI" id="CHEBI:29033"/>
    </cofactor>
    <text evidence="6">Binds 1 Fe(2+) ion.</text>
</comment>
<comment type="catalytic activity">
    <reaction evidence="6">
        <text>N-terminal N-formyl-L-methionyl-[peptide] + H2O = N-terminal L-methionyl-[peptide] + formate</text>
        <dbReference type="Rhea" id="RHEA:24420"/>
        <dbReference type="Rhea" id="RHEA-COMP:10639"/>
        <dbReference type="Rhea" id="RHEA-COMP:10640"/>
        <dbReference type="ChEBI" id="CHEBI:15377"/>
        <dbReference type="ChEBI" id="CHEBI:15740"/>
        <dbReference type="ChEBI" id="CHEBI:49298"/>
        <dbReference type="ChEBI" id="CHEBI:64731"/>
        <dbReference type="EC" id="3.5.1.88"/>
    </reaction>
</comment>
<dbReference type="InterPro" id="IPR023635">
    <property type="entry name" value="Peptide_deformylase"/>
</dbReference>
<reference evidence="9" key="1">
    <citation type="submission" date="2018-09" db="EMBL/GenBank/DDBJ databases">
        <authorList>
            <person name="Kim I."/>
        </authorList>
    </citation>
    <scope>NUCLEOTIDE SEQUENCE [LARGE SCALE GENOMIC DNA]</scope>
    <source>
        <strain evidence="9">DD4a</strain>
    </source>
</reference>
<dbReference type="InterPro" id="IPR036821">
    <property type="entry name" value="Peptide_deformylase_sf"/>
</dbReference>
<evidence type="ECO:0000256" key="6">
    <source>
        <dbReference type="HAMAP-Rule" id="MF_00163"/>
    </source>
</evidence>
<keyword evidence="3 6" id="KW-0378">Hydrolase</keyword>
<dbReference type="OrthoDB" id="9804313at2"/>
<dbReference type="Pfam" id="PF01327">
    <property type="entry name" value="Pep_deformylase"/>
    <property type="match status" value="1"/>
</dbReference>
<protein>
    <recommendedName>
        <fullName evidence="6">Peptide deformylase</fullName>
        <shortName evidence="6">PDF</shortName>
        <ecNumber evidence="6">3.5.1.88</ecNumber>
    </recommendedName>
    <alternativeName>
        <fullName evidence="6">Polypeptide deformylase</fullName>
    </alternativeName>
</protein>
<evidence type="ECO:0000256" key="3">
    <source>
        <dbReference type="ARBA" id="ARBA00022801"/>
    </source>
</evidence>
<dbReference type="EC" id="3.5.1.88" evidence="6"/>
<dbReference type="CDD" id="cd00487">
    <property type="entry name" value="Pep_deformylase"/>
    <property type="match status" value="1"/>
</dbReference>
<keyword evidence="9" id="KW-1185">Reference proteome</keyword>
<dbReference type="PIRSF" id="PIRSF004749">
    <property type="entry name" value="Pep_def"/>
    <property type="match status" value="1"/>
</dbReference>
<feature type="binding site" evidence="6">
    <location>
        <position position="152"/>
    </location>
    <ligand>
        <name>Fe cation</name>
        <dbReference type="ChEBI" id="CHEBI:24875"/>
    </ligand>
</feature>
<evidence type="ECO:0000256" key="7">
    <source>
        <dbReference type="SAM" id="MobiDB-lite"/>
    </source>
</evidence>
<dbReference type="SUPFAM" id="SSF56420">
    <property type="entry name" value="Peptide deformylase"/>
    <property type="match status" value="1"/>
</dbReference>
<evidence type="ECO:0000256" key="4">
    <source>
        <dbReference type="ARBA" id="ARBA00022917"/>
    </source>
</evidence>
<dbReference type="EMBL" id="QXTG01000002">
    <property type="protein sequence ID" value="RIX28134.1"/>
    <property type="molecule type" value="Genomic_DNA"/>
</dbReference>
<evidence type="ECO:0000256" key="1">
    <source>
        <dbReference type="ARBA" id="ARBA00010759"/>
    </source>
</evidence>
<dbReference type="PRINTS" id="PR01576">
    <property type="entry name" value="PDEFORMYLASE"/>
</dbReference>
<keyword evidence="2 6" id="KW-0479">Metal-binding</keyword>
<dbReference type="PANTHER" id="PTHR10458">
    <property type="entry name" value="PEPTIDE DEFORMYLASE"/>
    <property type="match status" value="1"/>
</dbReference>
<keyword evidence="5 6" id="KW-0408">Iron</keyword>
<feature type="binding site" evidence="6">
    <location>
        <position position="148"/>
    </location>
    <ligand>
        <name>Fe cation</name>
        <dbReference type="ChEBI" id="CHEBI:24875"/>
    </ligand>
</feature>
<comment type="caution">
    <text evidence="8">The sequence shown here is derived from an EMBL/GenBank/DDBJ whole genome shotgun (WGS) entry which is preliminary data.</text>
</comment>
<dbReference type="GO" id="GO:0046872">
    <property type="term" value="F:metal ion binding"/>
    <property type="evidence" value="ECO:0007669"/>
    <property type="project" value="UniProtKB-KW"/>
</dbReference>
<feature type="region of interest" description="Disordered" evidence="7">
    <location>
        <begin position="176"/>
        <end position="195"/>
    </location>
</feature>
<accession>A0A3A1U5A0</accession>
<dbReference type="AlphaFoldDB" id="A0A3A1U5A0"/>
<gene>
    <name evidence="6 8" type="primary">def</name>
    <name evidence="8" type="ORF">D1781_11675</name>
</gene>
<dbReference type="HAMAP" id="MF_00163">
    <property type="entry name" value="Pep_deformylase"/>
    <property type="match status" value="1"/>
</dbReference>
<evidence type="ECO:0000313" key="9">
    <source>
        <dbReference type="Proteomes" id="UP000265742"/>
    </source>
</evidence>
<comment type="function">
    <text evidence="6">Removes the formyl group from the N-terminal Met of newly synthesized proteins. Requires at least a dipeptide for an efficient rate of reaction. N-terminal L-methionine is a prerequisite for activity but the enzyme has broad specificity at other positions.</text>
</comment>
<proteinExistence type="inferred from homology"/>
<feature type="binding site" evidence="6">
    <location>
        <position position="106"/>
    </location>
    <ligand>
        <name>Fe cation</name>
        <dbReference type="ChEBI" id="CHEBI:24875"/>
    </ligand>
</feature>
<dbReference type="NCBIfam" id="TIGR00079">
    <property type="entry name" value="pept_deformyl"/>
    <property type="match status" value="1"/>
</dbReference>
<dbReference type="Proteomes" id="UP000265742">
    <property type="component" value="Unassembled WGS sequence"/>
</dbReference>
<keyword evidence="4 6" id="KW-0648">Protein biosynthesis</keyword>
<dbReference type="NCBIfam" id="NF001159">
    <property type="entry name" value="PRK00150.1-3"/>
    <property type="match status" value="1"/>
</dbReference>
<evidence type="ECO:0000313" key="8">
    <source>
        <dbReference type="EMBL" id="RIX28134.1"/>
    </source>
</evidence>
<evidence type="ECO:0000256" key="2">
    <source>
        <dbReference type="ARBA" id="ARBA00022723"/>
    </source>
</evidence>
<evidence type="ECO:0000256" key="5">
    <source>
        <dbReference type="ARBA" id="ARBA00023004"/>
    </source>
</evidence>
<dbReference type="Gene3D" id="3.90.45.10">
    <property type="entry name" value="Peptide deformylase"/>
    <property type="match status" value="1"/>
</dbReference>
<dbReference type="PANTHER" id="PTHR10458:SF2">
    <property type="entry name" value="PEPTIDE DEFORMYLASE, MITOCHONDRIAL"/>
    <property type="match status" value="1"/>
</dbReference>
<feature type="active site" evidence="6">
    <location>
        <position position="149"/>
    </location>
</feature>
<comment type="similarity">
    <text evidence="1 6">Belongs to the polypeptide deformylase family.</text>
</comment>
<name>A0A3A1U5A0_9MICO</name>
<dbReference type="GO" id="GO:0042586">
    <property type="term" value="F:peptide deformylase activity"/>
    <property type="evidence" value="ECO:0007669"/>
    <property type="project" value="UniProtKB-UniRule"/>
</dbReference>